<keyword evidence="8" id="KW-1185">Reference proteome</keyword>
<dbReference type="GO" id="GO:0000049">
    <property type="term" value="F:tRNA binding"/>
    <property type="evidence" value="ECO:0007669"/>
    <property type="project" value="EnsemblFungi"/>
</dbReference>
<dbReference type="InterPro" id="IPR027417">
    <property type="entry name" value="P-loop_NTPase"/>
</dbReference>
<dbReference type="InterPro" id="IPR018022">
    <property type="entry name" value="IPT"/>
</dbReference>
<dbReference type="PANTHER" id="PTHR11088">
    <property type="entry name" value="TRNA DIMETHYLALLYLTRANSFERASE"/>
    <property type="match status" value="1"/>
</dbReference>
<dbReference type="Gene3D" id="1.10.20.140">
    <property type="match status" value="1"/>
</dbReference>
<dbReference type="OMA" id="GTGMYLE"/>
<dbReference type="eggNOG" id="KOG1384">
    <property type="taxonomic scope" value="Eukaryota"/>
</dbReference>
<dbReference type="Pfam" id="PF01715">
    <property type="entry name" value="IPPT"/>
    <property type="match status" value="1"/>
</dbReference>
<dbReference type="GO" id="GO:0005524">
    <property type="term" value="F:ATP binding"/>
    <property type="evidence" value="ECO:0007669"/>
    <property type="project" value="UniProtKB-KW"/>
</dbReference>
<proteinExistence type="inferred from homology"/>
<dbReference type="Proteomes" id="UP000001997">
    <property type="component" value="Unassembled WGS sequence"/>
</dbReference>
<name>A5DEY3_PICGU</name>
<dbReference type="GO" id="GO:0005730">
    <property type="term" value="C:nucleolus"/>
    <property type="evidence" value="ECO:0007669"/>
    <property type="project" value="EnsemblFungi"/>
</dbReference>
<comment type="similarity">
    <text evidence="1 6">Belongs to the IPP transferase family.</text>
</comment>
<dbReference type="GO" id="GO:0052381">
    <property type="term" value="F:tRNA dimethylallyltransferase activity"/>
    <property type="evidence" value="ECO:0007669"/>
    <property type="project" value="UniProtKB-EC"/>
</dbReference>
<evidence type="ECO:0000256" key="2">
    <source>
        <dbReference type="ARBA" id="ARBA00022679"/>
    </source>
</evidence>
<dbReference type="InParanoid" id="A5DEY3"/>
<keyword evidence="4 6" id="KW-0067">ATP-binding</keyword>
<keyword evidence="2 6" id="KW-0808">Transferase</keyword>
<dbReference type="HOGENOM" id="CLU_032616_2_3_1"/>
<evidence type="ECO:0000256" key="1">
    <source>
        <dbReference type="ARBA" id="ARBA00005842"/>
    </source>
</evidence>
<dbReference type="NCBIfam" id="TIGR00174">
    <property type="entry name" value="miaA"/>
    <property type="match status" value="1"/>
</dbReference>
<dbReference type="PANTHER" id="PTHR11088:SF89">
    <property type="entry name" value="TRNA DIMETHYLALLYLTRANSFERASE"/>
    <property type="match status" value="1"/>
</dbReference>
<dbReference type="GO" id="GO:0005739">
    <property type="term" value="C:mitochondrion"/>
    <property type="evidence" value="ECO:0007669"/>
    <property type="project" value="EnsemblFungi"/>
</dbReference>
<dbReference type="KEGG" id="pgu:PGUG_01834"/>
<dbReference type="GO" id="GO:0005829">
    <property type="term" value="C:cytosol"/>
    <property type="evidence" value="ECO:0007669"/>
    <property type="project" value="EnsemblFungi"/>
</dbReference>
<gene>
    <name evidence="7" type="ORF">PGUG_01834</name>
</gene>
<dbReference type="GeneID" id="5127576"/>
<keyword evidence="3 6" id="KW-0547">Nucleotide-binding</keyword>
<dbReference type="InterPro" id="IPR039657">
    <property type="entry name" value="Dimethylallyltransferase"/>
</dbReference>
<dbReference type="OrthoDB" id="775260at2759"/>
<protein>
    <recommendedName>
        <fullName evidence="5">tRNA dimethylallyltransferase</fullName>
        <ecNumber evidence="5">2.5.1.75</ecNumber>
    </recommendedName>
</protein>
<reference evidence="7 8" key="1">
    <citation type="journal article" date="2009" name="Nature">
        <title>Evolution of pathogenicity and sexual reproduction in eight Candida genomes.</title>
        <authorList>
            <person name="Butler G."/>
            <person name="Rasmussen M.D."/>
            <person name="Lin M.F."/>
            <person name="Santos M.A."/>
            <person name="Sakthikumar S."/>
            <person name="Munro C.A."/>
            <person name="Rheinbay E."/>
            <person name="Grabherr M."/>
            <person name="Forche A."/>
            <person name="Reedy J.L."/>
            <person name="Agrafioti I."/>
            <person name="Arnaud M.B."/>
            <person name="Bates S."/>
            <person name="Brown A.J."/>
            <person name="Brunke S."/>
            <person name="Costanzo M.C."/>
            <person name="Fitzpatrick D.A."/>
            <person name="de Groot P.W."/>
            <person name="Harris D."/>
            <person name="Hoyer L.L."/>
            <person name="Hube B."/>
            <person name="Klis F.M."/>
            <person name="Kodira C."/>
            <person name="Lennard N."/>
            <person name="Logue M.E."/>
            <person name="Martin R."/>
            <person name="Neiman A.M."/>
            <person name="Nikolaou E."/>
            <person name="Quail M.A."/>
            <person name="Quinn J."/>
            <person name="Santos M.C."/>
            <person name="Schmitzberger F.F."/>
            <person name="Sherlock G."/>
            <person name="Shah P."/>
            <person name="Silverstein K.A."/>
            <person name="Skrzypek M.S."/>
            <person name="Soll D."/>
            <person name="Staggs R."/>
            <person name="Stansfield I."/>
            <person name="Stumpf M.P."/>
            <person name="Sudbery P.E."/>
            <person name="Srikantha T."/>
            <person name="Zeng Q."/>
            <person name="Berman J."/>
            <person name="Berriman M."/>
            <person name="Heitman J."/>
            <person name="Gow N.A."/>
            <person name="Lorenz M.C."/>
            <person name="Birren B.W."/>
            <person name="Kellis M."/>
            <person name="Cuomo C.A."/>
        </authorList>
    </citation>
    <scope>NUCLEOTIDE SEQUENCE [LARGE SCALE GENOMIC DNA]</scope>
    <source>
        <strain evidence="8">ATCC 6260 / CBS 566 / DSM 6381 / JCM 1539 / NBRC 10279 / NRRL Y-324</strain>
    </source>
</reference>
<dbReference type="GO" id="GO:0006400">
    <property type="term" value="P:tRNA modification"/>
    <property type="evidence" value="ECO:0007669"/>
    <property type="project" value="EnsemblFungi"/>
</dbReference>
<organism evidence="7 8">
    <name type="scientific">Meyerozyma guilliermondii (strain ATCC 6260 / CBS 566 / DSM 6381 / JCM 1539 / NBRC 10279 / NRRL Y-324)</name>
    <name type="common">Yeast</name>
    <name type="synonym">Candida guilliermondii</name>
    <dbReference type="NCBI Taxonomy" id="294746"/>
    <lineage>
        <taxon>Eukaryota</taxon>
        <taxon>Fungi</taxon>
        <taxon>Dikarya</taxon>
        <taxon>Ascomycota</taxon>
        <taxon>Saccharomycotina</taxon>
        <taxon>Pichiomycetes</taxon>
        <taxon>Debaryomycetaceae</taxon>
        <taxon>Meyerozyma</taxon>
    </lineage>
</organism>
<dbReference type="STRING" id="294746.A5DEY3"/>
<evidence type="ECO:0000313" key="8">
    <source>
        <dbReference type="Proteomes" id="UP000001997"/>
    </source>
</evidence>
<keyword evidence="5" id="KW-0819">tRNA processing</keyword>
<dbReference type="EMBL" id="CH408156">
    <property type="protein sequence ID" value="EDK37736.2"/>
    <property type="molecule type" value="Genomic_DNA"/>
</dbReference>
<dbReference type="SUPFAM" id="SSF52540">
    <property type="entry name" value="P-loop containing nucleoside triphosphate hydrolases"/>
    <property type="match status" value="1"/>
</dbReference>
<comment type="catalytic activity">
    <reaction evidence="5">
        <text>adenosine(37) in tRNA + dimethylallyl diphosphate = N(6)-dimethylallyladenosine(37) in tRNA + diphosphate</text>
        <dbReference type="Rhea" id="RHEA:26482"/>
        <dbReference type="Rhea" id="RHEA-COMP:10162"/>
        <dbReference type="Rhea" id="RHEA-COMP:10375"/>
        <dbReference type="ChEBI" id="CHEBI:33019"/>
        <dbReference type="ChEBI" id="CHEBI:57623"/>
        <dbReference type="ChEBI" id="CHEBI:74411"/>
        <dbReference type="ChEBI" id="CHEBI:74415"/>
        <dbReference type="EC" id="2.5.1.75"/>
    </reaction>
</comment>
<evidence type="ECO:0000256" key="6">
    <source>
        <dbReference type="RuleBase" id="RU003785"/>
    </source>
</evidence>
<dbReference type="VEuPathDB" id="FungiDB:PGUG_01834"/>
<dbReference type="RefSeq" id="XP_001486163.2">
    <property type="nucleotide sequence ID" value="XM_001486113.1"/>
</dbReference>
<evidence type="ECO:0000256" key="5">
    <source>
        <dbReference type="RuleBase" id="RU003783"/>
    </source>
</evidence>
<dbReference type="EC" id="2.5.1.75" evidence="5"/>
<sequence>MQVYRGLEAITNKHPIAERRGIPHHVMDHVDWKEEYYIHRFTKEANTAIDDIHSRGKVPIIIGGTHYYLQSLLFDNKTITAEKSDLTEEQSQILDGPVETLFSTLQQLDPVIAGKFHPQDGRKLRRALEIIYTTGQNPSEIYRDQKLEELEDSSLRFNTLLFWVYSDPEVLKPRLDKRVDNMMQGSAIDEIKSLYEVYNEMEPRPDCTSGVWQVIGFKEFLPWLSDGQHSSFLDGVERMQIRTRQYAKYQSKVDPKAFGCGTSKRSSVWIQIRR</sequence>
<dbReference type="Gene3D" id="3.40.50.300">
    <property type="entry name" value="P-loop containing nucleotide triphosphate hydrolases"/>
    <property type="match status" value="1"/>
</dbReference>
<evidence type="ECO:0000256" key="4">
    <source>
        <dbReference type="ARBA" id="ARBA00022840"/>
    </source>
</evidence>
<dbReference type="AlphaFoldDB" id="A5DEY3"/>
<evidence type="ECO:0000256" key="3">
    <source>
        <dbReference type="ARBA" id="ARBA00022741"/>
    </source>
</evidence>
<accession>A5DEY3</accession>
<evidence type="ECO:0000313" key="7">
    <source>
        <dbReference type="EMBL" id="EDK37736.2"/>
    </source>
</evidence>
<dbReference type="FunCoup" id="A5DEY3">
    <property type="interactions" value="975"/>
</dbReference>